<dbReference type="PANTHER" id="PTHR42938:SF7">
    <property type="entry name" value="ERYTHRONATE-4-PHOSPHATE DEHYDROGENASE FAMILY PROTEIN"/>
    <property type="match status" value="1"/>
</dbReference>
<dbReference type="Pfam" id="PF07732">
    <property type="entry name" value="Cu-oxidase_3"/>
    <property type="match status" value="1"/>
</dbReference>
<feature type="transmembrane region" description="Helical" evidence="2">
    <location>
        <begin position="271"/>
        <end position="291"/>
    </location>
</feature>
<keyword evidence="2" id="KW-0812">Transmembrane</keyword>
<evidence type="ECO:0000256" key="1">
    <source>
        <dbReference type="ARBA" id="ARBA00010609"/>
    </source>
</evidence>
<keyword evidence="5" id="KW-1185">Reference proteome</keyword>
<proteinExistence type="inferred from homology"/>
<reference evidence="4 5" key="1">
    <citation type="journal article" date="2024" name="G3 (Bethesda)">
        <title>Genome assembly of Hibiscus sabdariffa L. provides insights into metabolisms of medicinal natural products.</title>
        <authorList>
            <person name="Kim T."/>
        </authorList>
    </citation>
    <scope>NUCLEOTIDE SEQUENCE [LARGE SCALE GENOMIC DNA]</scope>
    <source>
        <strain evidence="4">TK-2024</strain>
        <tissue evidence="4">Old leaves</tissue>
    </source>
</reference>
<keyword evidence="2" id="KW-0472">Membrane</keyword>
<gene>
    <name evidence="4" type="ORF">V6N11_080966</name>
</gene>
<evidence type="ECO:0000313" key="5">
    <source>
        <dbReference type="Proteomes" id="UP001396334"/>
    </source>
</evidence>
<evidence type="ECO:0000256" key="2">
    <source>
        <dbReference type="SAM" id="Phobius"/>
    </source>
</evidence>
<dbReference type="Proteomes" id="UP001396334">
    <property type="component" value="Unassembled WGS sequence"/>
</dbReference>
<comment type="similarity">
    <text evidence="1">Belongs to the multicopper oxidase family.</text>
</comment>
<accession>A0ABR2QIF1</accession>
<organism evidence="4 5">
    <name type="scientific">Hibiscus sabdariffa</name>
    <name type="common">roselle</name>
    <dbReference type="NCBI Taxonomy" id="183260"/>
    <lineage>
        <taxon>Eukaryota</taxon>
        <taxon>Viridiplantae</taxon>
        <taxon>Streptophyta</taxon>
        <taxon>Embryophyta</taxon>
        <taxon>Tracheophyta</taxon>
        <taxon>Spermatophyta</taxon>
        <taxon>Magnoliopsida</taxon>
        <taxon>eudicotyledons</taxon>
        <taxon>Gunneridae</taxon>
        <taxon>Pentapetalae</taxon>
        <taxon>rosids</taxon>
        <taxon>malvids</taxon>
        <taxon>Malvales</taxon>
        <taxon>Malvaceae</taxon>
        <taxon>Malvoideae</taxon>
        <taxon>Hibiscus</taxon>
    </lineage>
</organism>
<dbReference type="InterPro" id="IPR011707">
    <property type="entry name" value="Cu-oxidase-like_N"/>
</dbReference>
<comment type="caution">
    <text evidence="4">The sequence shown here is derived from an EMBL/GenBank/DDBJ whole genome shotgun (WGS) entry which is preliminary data.</text>
</comment>
<sequence>MERVYESSSGNGPTSNGHMVLRHSPYQSFSKISLRWLDVRVFYVRVSKCETDDESTPTYLTLNHVPLNPDTLLEVNGVRTGIYSDGASTLLRRDRVDKKSEEATFVSTDSIRLTGSVKFEVFNKDALLLSGVLELCDSNGCTELSRDSGSMWSMNCESAIPSGTGFLKAKHGPGSASPTVEVYVAGSFSGSPIILTRTLQPRLRKKQMKGMLDSIPEYEGTEDQKEVTPFQIPDYLIHKPEGEEHSYMHSEVDYFDGEDGELSWFNAGVRVGVGIGLSICVGIGLGVGLLIQVKNVSRLCHAKPIVTVNGMFPGPTIYAREGDRLLINVTNSAHYNMSIHCTEGFPALSYQSFLNYTIGLGINQCATCLNGTQLTASFNNITFVMPQIGLLQPHYFDIKGVFTSDFPDHPPKPFNYTGAPLTANLGTTSGTRLSKIAFDSAVELVLQDTNLLIMIFFLQRCRN</sequence>
<protein>
    <recommendedName>
        <fullName evidence="3">Plastocyanin-like domain-containing protein</fullName>
    </recommendedName>
</protein>
<dbReference type="InterPro" id="IPR008972">
    <property type="entry name" value="Cupredoxin"/>
</dbReference>
<evidence type="ECO:0000259" key="3">
    <source>
        <dbReference type="Pfam" id="PF07732"/>
    </source>
</evidence>
<keyword evidence="2" id="KW-1133">Transmembrane helix</keyword>
<dbReference type="Gene3D" id="2.60.40.420">
    <property type="entry name" value="Cupredoxins - blue copper proteins"/>
    <property type="match status" value="2"/>
</dbReference>
<dbReference type="PANTHER" id="PTHR42938">
    <property type="entry name" value="FORMATE DEHYDROGENASE 1"/>
    <property type="match status" value="1"/>
</dbReference>
<feature type="domain" description="Plastocyanin-like" evidence="3">
    <location>
        <begin position="292"/>
        <end position="341"/>
    </location>
</feature>
<evidence type="ECO:0000313" key="4">
    <source>
        <dbReference type="EMBL" id="KAK9000468.1"/>
    </source>
</evidence>
<dbReference type="SUPFAM" id="SSF49503">
    <property type="entry name" value="Cupredoxins"/>
    <property type="match status" value="1"/>
</dbReference>
<name>A0ABR2QIF1_9ROSI</name>
<dbReference type="EMBL" id="JBBPBN010000037">
    <property type="protein sequence ID" value="KAK9000468.1"/>
    <property type="molecule type" value="Genomic_DNA"/>
</dbReference>